<dbReference type="eggNOG" id="KOG0543">
    <property type="taxonomic scope" value="Eukaryota"/>
</dbReference>
<gene>
    <name evidence="7" type="primary">107359675</name>
</gene>
<dbReference type="InterPro" id="IPR046357">
    <property type="entry name" value="PPIase_dom_sf"/>
</dbReference>
<dbReference type="EC" id="5.2.1.8" evidence="4"/>
<name>T1K3B5_TETUR</name>
<keyword evidence="3 5" id="KW-0802">TPR repeat</keyword>
<evidence type="ECO:0000256" key="2">
    <source>
        <dbReference type="ARBA" id="ARBA00022737"/>
    </source>
</evidence>
<feature type="repeat" description="TPR" evidence="5">
    <location>
        <begin position="310"/>
        <end position="343"/>
    </location>
</feature>
<keyword evidence="8" id="KW-1185">Reference proteome</keyword>
<dbReference type="AlphaFoldDB" id="T1K3B5"/>
<dbReference type="InterPro" id="IPR042282">
    <property type="entry name" value="FKBP6/shu"/>
</dbReference>
<evidence type="ECO:0000256" key="1">
    <source>
        <dbReference type="ARBA" id="ARBA00009648"/>
    </source>
</evidence>
<dbReference type="STRING" id="32264.T1K3B5"/>
<dbReference type="EnsemblMetazoa" id="tetur04g08070.1">
    <property type="protein sequence ID" value="tetur04g08070.1"/>
    <property type="gene ID" value="tetur04g08070"/>
</dbReference>
<keyword evidence="2" id="KW-0677">Repeat</keyword>
<comment type="catalytic activity">
    <reaction evidence="4">
        <text>[protein]-peptidylproline (omega=180) = [protein]-peptidylproline (omega=0)</text>
        <dbReference type="Rhea" id="RHEA:16237"/>
        <dbReference type="Rhea" id="RHEA-COMP:10747"/>
        <dbReference type="Rhea" id="RHEA-COMP:10748"/>
        <dbReference type="ChEBI" id="CHEBI:83833"/>
        <dbReference type="ChEBI" id="CHEBI:83834"/>
        <dbReference type="EC" id="5.2.1.8"/>
    </reaction>
</comment>
<reference evidence="7" key="2">
    <citation type="submission" date="2015-06" db="UniProtKB">
        <authorList>
            <consortium name="EnsemblMetazoa"/>
        </authorList>
    </citation>
    <scope>IDENTIFICATION</scope>
</reference>
<dbReference type="Gene3D" id="1.25.40.10">
    <property type="entry name" value="Tetratricopeptide repeat domain"/>
    <property type="match status" value="1"/>
</dbReference>
<keyword evidence="4" id="KW-0413">Isomerase</keyword>
<reference evidence="8" key="1">
    <citation type="submission" date="2011-08" db="EMBL/GenBank/DDBJ databases">
        <authorList>
            <person name="Rombauts S."/>
        </authorList>
    </citation>
    <scope>NUCLEOTIDE SEQUENCE</scope>
    <source>
        <strain evidence="8">London</strain>
    </source>
</reference>
<sequence length="379" mass="43290">MGDDFLDFDVVSPWHGSAQDIKFGQNVSLEQLAKGTVIETPEEDSNEAADNESDWWTKDELLEHIKETHVPSLMDSASWEEKIPTMEPLVENQVYKKVMKSGYGPVLKKKNAVLFHCNGYSEGSDEPFDSSVLRGRPILHRLDREDLLPGLMVGILSMRMAEKAEILIKPEYAFGELGCPPRIPGNSTIIYIVEILRVFEEGSLADYELMTPEEMAAVPFPEIIQKCNEQRMSGNSYFSAERYREAAMRYSKAIKFLEKYFYKDTEEQKAGHEILSKLYPNNANALIRLKKLRPAMVCCRKALQIDPNNVKALCQYGKAKFNNGEYDVAKMYFTRAYALKPGDTYVGQYLVRINEKLLEDERISRNLYRKMGESLVQSG</sequence>
<dbReference type="Gene3D" id="3.10.50.40">
    <property type="match status" value="1"/>
</dbReference>
<dbReference type="OrthoDB" id="8116123at2759"/>
<comment type="similarity">
    <text evidence="1">Belongs to the FKBP6 family.</text>
</comment>
<dbReference type="SMART" id="SM00028">
    <property type="entry name" value="TPR"/>
    <property type="match status" value="3"/>
</dbReference>
<proteinExistence type="inferred from homology"/>
<dbReference type="PROSITE" id="PS50005">
    <property type="entry name" value="TPR"/>
    <property type="match status" value="1"/>
</dbReference>
<evidence type="ECO:0000256" key="5">
    <source>
        <dbReference type="PROSITE-ProRule" id="PRU00339"/>
    </source>
</evidence>
<dbReference type="InterPro" id="IPR001179">
    <property type="entry name" value="PPIase_FKBP_dom"/>
</dbReference>
<feature type="domain" description="PPIase FKBP-type" evidence="6">
    <location>
        <begin position="110"/>
        <end position="199"/>
    </location>
</feature>
<dbReference type="PROSITE" id="PS50059">
    <property type="entry name" value="FKBP_PPIASE"/>
    <property type="match status" value="1"/>
</dbReference>
<evidence type="ECO:0000259" key="6">
    <source>
        <dbReference type="PROSITE" id="PS50059"/>
    </source>
</evidence>
<accession>T1K3B5</accession>
<dbReference type="EMBL" id="CAEY01001378">
    <property type="status" value="NOT_ANNOTATED_CDS"/>
    <property type="molecule type" value="Genomic_DNA"/>
</dbReference>
<dbReference type="SUPFAM" id="SSF48452">
    <property type="entry name" value="TPR-like"/>
    <property type="match status" value="1"/>
</dbReference>
<dbReference type="PANTHER" id="PTHR46674">
    <property type="entry name" value="INACTIVE PEPTIDYL-PROLYL CIS-TRANS ISOMERASE FKBP6"/>
    <property type="match status" value="1"/>
</dbReference>
<evidence type="ECO:0000313" key="7">
    <source>
        <dbReference type="EnsemblMetazoa" id="tetur04g08070.1"/>
    </source>
</evidence>
<protein>
    <recommendedName>
        <fullName evidence="4">peptidylprolyl isomerase</fullName>
        <ecNumber evidence="4">5.2.1.8</ecNumber>
    </recommendedName>
</protein>
<dbReference type="GO" id="GO:0003755">
    <property type="term" value="F:peptidyl-prolyl cis-trans isomerase activity"/>
    <property type="evidence" value="ECO:0007669"/>
    <property type="project" value="UniProtKB-KW"/>
</dbReference>
<organism evidence="7 8">
    <name type="scientific">Tetranychus urticae</name>
    <name type="common">Two-spotted spider mite</name>
    <dbReference type="NCBI Taxonomy" id="32264"/>
    <lineage>
        <taxon>Eukaryota</taxon>
        <taxon>Metazoa</taxon>
        <taxon>Ecdysozoa</taxon>
        <taxon>Arthropoda</taxon>
        <taxon>Chelicerata</taxon>
        <taxon>Arachnida</taxon>
        <taxon>Acari</taxon>
        <taxon>Acariformes</taxon>
        <taxon>Trombidiformes</taxon>
        <taxon>Prostigmata</taxon>
        <taxon>Eleutherengona</taxon>
        <taxon>Raphignathae</taxon>
        <taxon>Tetranychoidea</taxon>
        <taxon>Tetranychidae</taxon>
        <taxon>Tetranychus</taxon>
    </lineage>
</organism>
<dbReference type="OMA" id="KHEIAIF"/>
<dbReference type="KEGG" id="tut:107359675"/>
<dbReference type="Pfam" id="PF13431">
    <property type="entry name" value="TPR_17"/>
    <property type="match status" value="1"/>
</dbReference>
<evidence type="ECO:0000256" key="4">
    <source>
        <dbReference type="PROSITE-ProRule" id="PRU00277"/>
    </source>
</evidence>
<dbReference type="PANTHER" id="PTHR46674:SF1">
    <property type="entry name" value="INACTIVE PEPTIDYL-PROLYL CIS-TRANS ISOMERASE FKBP6"/>
    <property type="match status" value="1"/>
</dbReference>
<dbReference type="SUPFAM" id="SSF54534">
    <property type="entry name" value="FKBP-like"/>
    <property type="match status" value="1"/>
</dbReference>
<evidence type="ECO:0000256" key="3">
    <source>
        <dbReference type="ARBA" id="ARBA00022803"/>
    </source>
</evidence>
<dbReference type="HOGENOM" id="CLU_013615_13_2_1"/>
<dbReference type="InterPro" id="IPR011990">
    <property type="entry name" value="TPR-like_helical_dom_sf"/>
</dbReference>
<dbReference type="Pfam" id="PF00254">
    <property type="entry name" value="FKBP_C"/>
    <property type="match status" value="1"/>
</dbReference>
<dbReference type="InterPro" id="IPR019734">
    <property type="entry name" value="TPR_rpt"/>
</dbReference>
<dbReference type="Proteomes" id="UP000015104">
    <property type="component" value="Unassembled WGS sequence"/>
</dbReference>
<keyword evidence="4" id="KW-0697">Rotamase</keyword>
<evidence type="ECO:0000313" key="8">
    <source>
        <dbReference type="Proteomes" id="UP000015104"/>
    </source>
</evidence>